<dbReference type="RefSeq" id="WP_192565186.1">
    <property type="nucleotide sequence ID" value="NZ_JACZEP010000001.1"/>
</dbReference>
<keyword evidence="1" id="KW-0472">Membrane</keyword>
<accession>A0ABR9GGP4</accession>
<dbReference type="InterPro" id="IPR021309">
    <property type="entry name" value="YgaP-like_TM"/>
</dbReference>
<dbReference type="Proteomes" id="UP000598227">
    <property type="component" value="Unassembled WGS sequence"/>
</dbReference>
<dbReference type="Gene3D" id="6.10.140.1340">
    <property type="match status" value="1"/>
</dbReference>
<sequence length="66" mass="7153">MTLDRSVLAFAGFMVLLSVVLTIWVSPLFVWLTVFVGLNLVQSAFTGFCPAAAVFKMLGVKPGRAF</sequence>
<reference evidence="3 4" key="1">
    <citation type="submission" date="2020-09" db="EMBL/GenBank/DDBJ databases">
        <title>Draft Genome Sequence of Aminobacter carboxidus type strain DSM 1086, a soil Gram-negative carboxydobacterium.</title>
        <authorList>
            <person name="Turrini P."/>
            <person name="Tescari M."/>
            <person name="Artuso I."/>
            <person name="Lugli G.A."/>
            <person name="Frangipani E."/>
            <person name="Ventura M."/>
            <person name="Visca P."/>
        </authorList>
    </citation>
    <scope>NUCLEOTIDE SEQUENCE [LARGE SCALE GENOMIC DNA]</scope>
    <source>
        <strain evidence="3 4">DSM 1086</strain>
    </source>
</reference>
<evidence type="ECO:0000313" key="4">
    <source>
        <dbReference type="Proteomes" id="UP000598227"/>
    </source>
</evidence>
<dbReference type="Pfam" id="PF11127">
    <property type="entry name" value="YgaP-like_TM"/>
    <property type="match status" value="1"/>
</dbReference>
<feature type="domain" description="Inner membrane protein YgaP-like transmembrane" evidence="2">
    <location>
        <begin position="2"/>
        <end position="56"/>
    </location>
</feature>
<feature type="transmembrane region" description="Helical" evidence="1">
    <location>
        <begin position="7"/>
        <end position="25"/>
    </location>
</feature>
<organism evidence="3 4">
    <name type="scientific">Aminobacter carboxidus</name>
    <dbReference type="NCBI Taxonomy" id="376165"/>
    <lineage>
        <taxon>Bacteria</taxon>
        <taxon>Pseudomonadati</taxon>
        <taxon>Pseudomonadota</taxon>
        <taxon>Alphaproteobacteria</taxon>
        <taxon>Hyphomicrobiales</taxon>
        <taxon>Phyllobacteriaceae</taxon>
        <taxon>Aminobacter</taxon>
    </lineage>
</organism>
<feature type="transmembrane region" description="Helical" evidence="1">
    <location>
        <begin position="31"/>
        <end position="55"/>
    </location>
</feature>
<name>A0ABR9GGP4_9HYPH</name>
<dbReference type="EMBL" id="JACZEP010000001">
    <property type="protein sequence ID" value="MBE1202818.1"/>
    <property type="molecule type" value="Genomic_DNA"/>
</dbReference>
<comment type="caution">
    <text evidence="3">The sequence shown here is derived from an EMBL/GenBank/DDBJ whole genome shotgun (WGS) entry which is preliminary data.</text>
</comment>
<evidence type="ECO:0000259" key="2">
    <source>
        <dbReference type="Pfam" id="PF11127"/>
    </source>
</evidence>
<evidence type="ECO:0000313" key="3">
    <source>
        <dbReference type="EMBL" id="MBE1202818.1"/>
    </source>
</evidence>
<keyword evidence="1" id="KW-1133">Transmembrane helix</keyword>
<evidence type="ECO:0000256" key="1">
    <source>
        <dbReference type="SAM" id="Phobius"/>
    </source>
</evidence>
<keyword evidence="1" id="KW-0812">Transmembrane</keyword>
<keyword evidence="4" id="KW-1185">Reference proteome</keyword>
<gene>
    <name evidence="3" type="ORF">IHE39_00795</name>
</gene>
<protein>
    <submittedName>
        <fullName evidence="3">DUF2892 domain-containing protein</fullName>
    </submittedName>
</protein>
<proteinExistence type="predicted"/>